<feature type="compositionally biased region" description="Basic and acidic residues" evidence="1">
    <location>
        <begin position="7"/>
        <end position="16"/>
    </location>
</feature>
<name>A0ABP1BHM7_9BRYO</name>
<evidence type="ECO:0000313" key="2">
    <source>
        <dbReference type="EMBL" id="CAK9875089.1"/>
    </source>
</evidence>
<proteinExistence type="predicted"/>
<dbReference type="EMBL" id="OZ023705">
    <property type="protein sequence ID" value="CAK9875089.1"/>
    <property type="molecule type" value="Genomic_DNA"/>
</dbReference>
<organism evidence="2 3">
    <name type="scientific">Sphagnum jensenii</name>
    <dbReference type="NCBI Taxonomy" id="128206"/>
    <lineage>
        <taxon>Eukaryota</taxon>
        <taxon>Viridiplantae</taxon>
        <taxon>Streptophyta</taxon>
        <taxon>Embryophyta</taxon>
        <taxon>Bryophyta</taxon>
        <taxon>Sphagnophytina</taxon>
        <taxon>Sphagnopsida</taxon>
        <taxon>Sphagnales</taxon>
        <taxon>Sphagnaceae</taxon>
        <taxon>Sphagnum</taxon>
    </lineage>
</organism>
<sequence length="80" mass="9401">MSFLGRSQERESEERTARHRQRPAKITLHCNENSDEGLGTNRRQLTVYCNMELLDALQQWFRPAAMKSHDERARKALSEI</sequence>
<feature type="region of interest" description="Disordered" evidence="1">
    <location>
        <begin position="1"/>
        <end position="38"/>
    </location>
</feature>
<reference evidence="2" key="1">
    <citation type="submission" date="2024-03" db="EMBL/GenBank/DDBJ databases">
        <authorList>
            <consortium name="ELIXIR-Norway"/>
            <consortium name="Elixir Norway"/>
        </authorList>
    </citation>
    <scope>NUCLEOTIDE SEQUENCE</scope>
</reference>
<evidence type="ECO:0000313" key="3">
    <source>
        <dbReference type="Proteomes" id="UP001497522"/>
    </source>
</evidence>
<keyword evidence="3" id="KW-1185">Reference proteome</keyword>
<protein>
    <submittedName>
        <fullName evidence="2">Uncharacterized protein</fullName>
    </submittedName>
</protein>
<gene>
    <name evidence="2" type="ORF">CSSPJE1EN2_LOCUS17338</name>
</gene>
<evidence type="ECO:0000256" key="1">
    <source>
        <dbReference type="SAM" id="MobiDB-lite"/>
    </source>
</evidence>
<accession>A0ABP1BHM7</accession>
<dbReference type="Proteomes" id="UP001497522">
    <property type="component" value="Chromosome 4"/>
</dbReference>